<evidence type="ECO:0000256" key="4">
    <source>
        <dbReference type="SAM" id="MobiDB-lite"/>
    </source>
</evidence>
<dbReference type="Pfam" id="PF13516">
    <property type="entry name" value="LRR_6"/>
    <property type="match status" value="1"/>
</dbReference>
<name>L1JEB3_GUITC</name>
<evidence type="ECO:0000313" key="8">
    <source>
        <dbReference type="Proteomes" id="UP000011087"/>
    </source>
</evidence>
<reference evidence="6 8" key="1">
    <citation type="journal article" date="2012" name="Nature">
        <title>Algal genomes reveal evolutionary mosaicism and the fate of nucleomorphs.</title>
        <authorList>
            <consortium name="DOE Joint Genome Institute"/>
            <person name="Curtis B.A."/>
            <person name="Tanifuji G."/>
            <person name="Burki F."/>
            <person name="Gruber A."/>
            <person name="Irimia M."/>
            <person name="Maruyama S."/>
            <person name="Arias M.C."/>
            <person name="Ball S.G."/>
            <person name="Gile G.H."/>
            <person name="Hirakawa Y."/>
            <person name="Hopkins J.F."/>
            <person name="Kuo A."/>
            <person name="Rensing S.A."/>
            <person name="Schmutz J."/>
            <person name="Symeonidi A."/>
            <person name="Elias M."/>
            <person name="Eveleigh R.J."/>
            <person name="Herman E.K."/>
            <person name="Klute M.J."/>
            <person name="Nakayama T."/>
            <person name="Obornik M."/>
            <person name="Reyes-Prieto A."/>
            <person name="Armbrust E.V."/>
            <person name="Aves S.J."/>
            <person name="Beiko R.G."/>
            <person name="Coutinho P."/>
            <person name="Dacks J.B."/>
            <person name="Durnford D.G."/>
            <person name="Fast N.M."/>
            <person name="Green B.R."/>
            <person name="Grisdale C.J."/>
            <person name="Hempel F."/>
            <person name="Henrissat B."/>
            <person name="Hoppner M.P."/>
            <person name="Ishida K."/>
            <person name="Kim E."/>
            <person name="Koreny L."/>
            <person name="Kroth P.G."/>
            <person name="Liu Y."/>
            <person name="Malik S.B."/>
            <person name="Maier U.G."/>
            <person name="McRose D."/>
            <person name="Mock T."/>
            <person name="Neilson J.A."/>
            <person name="Onodera N.T."/>
            <person name="Poole A.M."/>
            <person name="Pritham E.J."/>
            <person name="Richards T.A."/>
            <person name="Rocap G."/>
            <person name="Roy S.W."/>
            <person name="Sarai C."/>
            <person name="Schaack S."/>
            <person name="Shirato S."/>
            <person name="Slamovits C.H."/>
            <person name="Spencer D.F."/>
            <person name="Suzuki S."/>
            <person name="Worden A.Z."/>
            <person name="Zauner S."/>
            <person name="Barry K."/>
            <person name="Bell C."/>
            <person name="Bharti A.K."/>
            <person name="Crow J.A."/>
            <person name="Grimwood J."/>
            <person name="Kramer R."/>
            <person name="Lindquist E."/>
            <person name="Lucas S."/>
            <person name="Salamov A."/>
            <person name="McFadden G.I."/>
            <person name="Lane C.E."/>
            <person name="Keeling P.J."/>
            <person name="Gray M.W."/>
            <person name="Grigoriev I.V."/>
            <person name="Archibald J.M."/>
        </authorList>
    </citation>
    <scope>NUCLEOTIDE SEQUENCE</scope>
    <source>
        <strain evidence="6 8">CCMP2712</strain>
    </source>
</reference>
<dbReference type="InterPro" id="IPR018247">
    <property type="entry name" value="EF_Hand_1_Ca_BS"/>
</dbReference>
<feature type="domain" description="EF-hand" evidence="5">
    <location>
        <begin position="79"/>
        <end position="114"/>
    </location>
</feature>
<dbReference type="HOGENOM" id="CLU_497371_0_0_1"/>
<proteinExistence type="predicted"/>
<dbReference type="OrthoDB" id="6334211at2759"/>
<dbReference type="Pfam" id="PF13202">
    <property type="entry name" value="EF-hand_5"/>
    <property type="match status" value="1"/>
</dbReference>
<evidence type="ECO:0000313" key="7">
    <source>
        <dbReference type="EnsemblProtists" id="EKX46479"/>
    </source>
</evidence>
<evidence type="ECO:0000256" key="3">
    <source>
        <dbReference type="ARBA" id="ARBA00022837"/>
    </source>
</evidence>
<dbReference type="InterPro" id="IPR050836">
    <property type="entry name" value="SDS22/Internalin_LRR"/>
</dbReference>
<protein>
    <recommendedName>
        <fullName evidence="5">EF-hand domain-containing protein</fullName>
    </recommendedName>
</protein>
<dbReference type="EnsemblProtists" id="EKX46479">
    <property type="protein sequence ID" value="EKX46479"/>
    <property type="gene ID" value="GUITHDRAFT_162960"/>
</dbReference>
<dbReference type="Pfam" id="PF12799">
    <property type="entry name" value="LRR_4"/>
    <property type="match status" value="1"/>
</dbReference>
<dbReference type="PROSITE" id="PS00018">
    <property type="entry name" value="EF_HAND_1"/>
    <property type="match status" value="3"/>
</dbReference>
<dbReference type="KEGG" id="gtt:GUITHDRAFT_162960"/>
<keyword evidence="3" id="KW-0106">Calcium</keyword>
<dbReference type="Pfam" id="PF13499">
    <property type="entry name" value="EF-hand_7"/>
    <property type="match status" value="1"/>
</dbReference>
<dbReference type="Gene3D" id="1.10.238.10">
    <property type="entry name" value="EF-hand"/>
    <property type="match status" value="2"/>
</dbReference>
<dbReference type="Proteomes" id="UP000011087">
    <property type="component" value="Unassembled WGS sequence"/>
</dbReference>
<dbReference type="InterPro" id="IPR011992">
    <property type="entry name" value="EF-hand-dom_pair"/>
</dbReference>
<dbReference type="eggNOG" id="KOG0531">
    <property type="taxonomic scope" value="Eukaryota"/>
</dbReference>
<dbReference type="SMART" id="SM00369">
    <property type="entry name" value="LRR_TYP"/>
    <property type="match status" value="3"/>
</dbReference>
<reference evidence="7" key="3">
    <citation type="submission" date="2016-03" db="UniProtKB">
        <authorList>
            <consortium name="EnsemblProtists"/>
        </authorList>
    </citation>
    <scope>IDENTIFICATION</scope>
</reference>
<dbReference type="EMBL" id="JH992994">
    <property type="protein sequence ID" value="EKX46479.1"/>
    <property type="molecule type" value="Genomic_DNA"/>
</dbReference>
<organism evidence="6">
    <name type="scientific">Guillardia theta (strain CCMP2712)</name>
    <name type="common">Cryptophyte</name>
    <dbReference type="NCBI Taxonomy" id="905079"/>
    <lineage>
        <taxon>Eukaryota</taxon>
        <taxon>Cryptophyceae</taxon>
        <taxon>Pyrenomonadales</taxon>
        <taxon>Geminigeraceae</taxon>
        <taxon>Guillardia</taxon>
    </lineage>
</organism>
<feature type="compositionally biased region" description="Acidic residues" evidence="4">
    <location>
        <begin position="16"/>
        <end position="25"/>
    </location>
</feature>
<accession>L1JEB3</accession>
<dbReference type="GO" id="GO:0005509">
    <property type="term" value="F:calcium ion binding"/>
    <property type="evidence" value="ECO:0007669"/>
    <property type="project" value="InterPro"/>
</dbReference>
<evidence type="ECO:0000256" key="2">
    <source>
        <dbReference type="ARBA" id="ARBA00022737"/>
    </source>
</evidence>
<keyword evidence="2" id="KW-0677">Repeat</keyword>
<evidence type="ECO:0000259" key="5">
    <source>
        <dbReference type="PROSITE" id="PS50222"/>
    </source>
</evidence>
<dbReference type="PANTHER" id="PTHR46652:SF3">
    <property type="entry name" value="LEUCINE-RICH REPEAT-CONTAINING PROTEIN 9"/>
    <property type="match status" value="1"/>
</dbReference>
<dbReference type="InterPro" id="IPR003591">
    <property type="entry name" value="Leu-rich_rpt_typical-subtyp"/>
</dbReference>
<dbReference type="InterPro" id="IPR001611">
    <property type="entry name" value="Leu-rich_rpt"/>
</dbReference>
<feature type="domain" description="EF-hand" evidence="5">
    <location>
        <begin position="373"/>
        <end position="408"/>
    </location>
</feature>
<dbReference type="SMART" id="SM00054">
    <property type="entry name" value="EFh"/>
    <property type="match status" value="3"/>
</dbReference>
<dbReference type="SUPFAM" id="SSF47473">
    <property type="entry name" value="EF-hand"/>
    <property type="match status" value="1"/>
</dbReference>
<dbReference type="PaxDb" id="55529-EKX46479"/>
<dbReference type="RefSeq" id="XP_005833459.1">
    <property type="nucleotide sequence ID" value="XM_005833402.1"/>
</dbReference>
<sequence length="548" mass="61780">MQETDPLPSGEHEGEPDPAETEQVEGDPTVSEETKENDEETSSANEQQQQQQQQQRPFPRWQRRKQMVVDSAVKDLLSERFEDMKKAFMSLDLNEDGKVSLKEMRAGLALMDATVSVSDEELRKILYNASSEDRTSIDLDEFLSYFGPHALYVNEIERHLSRVAATADGRGFAFVELSIKNRKLTDIVAIKDYVHLRFLDFSHNMLTDVSCLGCLPQLVKVDLSHNQLTSILSFRPPLALREANYSHNQVSAMNDLSGHRFLEVLDLSSNSISSIGGISRNFALKRLILDDNEIMELANLNDLRIRYLSIANNRLSAVIGFEGFQEDEVEVFRNLEACYDEMKLAFDAMDANQDGILDRKEFLRGLKLIDPPPDEKVLHKILDRLDKNRDGTIDKVEFLSLARRHSQAVLNVDNGIERLGHLVELNLSGNVITRLNGFGVHPALRKIDLSSTAVEAIDELKNLAHLPLLEELNLSNTIVSLQVIVRAPSLTIGFQVAQQGDASQSTCFRLKAIHILNPPQGKCKLKLLNEQFVSAEEIVSSLNFYDQR</sequence>
<keyword evidence="8" id="KW-1185">Reference proteome</keyword>
<evidence type="ECO:0000313" key="6">
    <source>
        <dbReference type="EMBL" id="EKX46479.1"/>
    </source>
</evidence>
<dbReference type="PANTHER" id="PTHR46652">
    <property type="entry name" value="LEUCINE-RICH REPEAT AND IQ DOMAIN-CONTAINING PROTEIN 1-RELATED"/>
    <property type="match status" value="1"/>
</dbReference>
<feature type="region of interest" description="Disordered" evidence="4">
    <location>
        <begin position="1"/>
        <end position="64"/>
    </location>
</feature>
<feature type="domain" description="EF-hand" evidence="5">
    <location>
        <begin position="337"/>
        <end position="372"/>
    </location>
</feature>
<dbReference type="AlphaFoldDB" id="L1JEB3"/>
<dbReference type="STRING" id="905079.L1JEB3"/>
<keyword evidence="1" id="KW-0433">Leucine-rich repeat</keyword>
<evidence type="ECO:0000256" key="1">
    <source>
        <dbReference type="ARBA" id="ARBA00022614"/>
    </source>
</evidence>
<dbReference type="GeneID" id="17303159"/>
<dbReference type="PROSITE" id="PS50222">
    <property type="entry name" value="EF_HAND_2"/>
    <property type="match status" value="3"/>
</dbReference>
<dbReference type="InterPro" id="IPR025875">
    <property type="entry name" value="Leu-rich_rpt_4"/>
</dbReference>
<dbReference type="PROSITE" id="PS51450">
    <property type="entry name" value="LRR"/>
    <property type="match status" value="4"/>
</dbReference>
<dbReference type="SUPFAM" id="SSF52058">
    <property type="entry name" value="L domain-like"/>
    <property type="match status" value="1"/>
</dbReference>
<gene>
    <name evidence="6" type="ORF">GUITHDRAFT_162960</name>
</gene>
<dbReference type="Gene3D" id="3.80.10.10">
    <property type="entry name" value="Ribonuclease Inhibitor"/>
    <property type="match status" value="2"/>
</dbReference>
<reference evidence="8" key="2">
    <citation type="submission" date="2012-11" db="EMBL/GenBank/DDBJ databases">
        <authorList>
            <person name="Kuo A."/>
            <person name="Curtis B.A."/>
            <person name="Tanifuji G."/>
            <person name="Burki F."/>
            <person name="Gruber A."/>
            <person name="Irimia M."/>
            <person name="Maruyama S."/>
            <person name="Arias M.C."/>
            <person name="Ball S.G."/>
            <person name="Gile G.H."/>
            <person name="Hirakawa Y."/>
            <person name="Hopkins J.F."/>
            <person name="Rensing S.A."/>
            <person name="Schmutz J."/>
            <person name="Symeonidi A."/>
            <person name="Elias M."/>
            <person name="Eveleigh R.J."/>
            <person name="Herman E.K."/>
            <person name="Klute M.J."/>
            <person name="Nakayama T."/>
            <person name="Obornik M."/>
            <person name="Reyes-Prieto A."/>
            <person name="Armbrust E.V."/>
            <person name="Aves S.J."/>
            <person name="Beiko R.G."/>
            <person name="Coutinho P."/>
            <person name="Dacks J.B."/>
            <person name="Durnford D.G."/>
            <person name="Fast N.M."/>
            <person name="Green B.R."/>
            <person name="Grisdale C."/>
            <person name="Hempe F."/>
            <person name="Henrissat B."/>
            <person name="Hoppner M.P."/>
            <person name="Ishida K.-I."/>
            <person name="Kim E."/>
            <person name="Koreny L."/>
            <person name="Kroth P.G."/>
            <person name="Liu Y."/>
            <person name="Malik S.-B."/>
            <person name="Maier U.G."/>
            <person name="McRose D."/>
            <person name="Mock T."/>
            <person name="Neilson J.A."/>
            <person name="Onodera N.T."/>
            <person name="Poole A.M."/>
            <person name="Pritham E.J."/>
            <person name="Richards T.A."/>
            <person name="Rocap G."/>
            <person name="Roy S.W."/>
            <person name="Sarai C."/>
            <person name="Schaack S."/>
            <person name="Shirato S."/>
            <person name="Slamovits C.H."/>
            <person name="Spencer D.F."/>
            <person name="Suzuki S."/>
            <person name="Worden A.Z."/>
            <person name="Zauner S."/>
            <person name="Barry K."/>
            <person name="Bell C."/>
            <person name="Bharti A.K."/>
            <person name="Crow J.A."/>
            <person name="Grimwood J."/>
            <person name="Kramer R."/>
            <person name="Lindquist E."/>
            <person name="Lucas S."/>
            <person name="Salamov A."/>
            <person name="McFadden G.I."/>
            <person name="Lane C.E."/>
            <person name="Keeling P.J."/>
            <person name="Gray M.W."/>
            <person name="Grigoriev I.V."/>
            <person name="Archibald J.M."/>
        </authorList>
    </citation>
    <scope>NUCLEOTIDE SEQUENCE</scope>
    <source>
        <strain evidence="8">CCMP2712</strain>
    </source>
</reference>
<dbReference type="InterPro" id="IPR032675">
    <property type="entry name" value="LRR_dom_sf"/>
</dbReference>
<dbReference type="CDD" id="cd00051">
    <property type="entry name" value="EFh"/>
    <property type="match status" value="1"/>
</dbReference>
<dbReference type="InterPro" id="IPR002048">
    <property type="entry name" value="EF_hand_dom"/>
</dbReference>